<dbReference type="AlphaFoldDB" id="A0A540L067"/>
<sequence>MNRRLTAKSKAKLRMGSGSWQVMNSAQEPKLLGEFRTHFDKKKEKNAVQDSLTELNVQLEDTTSEKKLVSLRNVSTKFVVFASRLATGPVSAPTSVVSQLAYLRLARAM</sequence>
<evidence type="ECO:0000313" key="2">
    <source>
        <dbReference type="Proteomes" id="UP000315295"/>
    </source>
</evidence>
<protein>
    <submittedName>
        <fullName evidence="1">Uncharacterized protein</fullName>
    </submittedName>
</protein>
<dbReference type="Proteomes" id="UP000315295">
    <property type="component" value="Unassembled WGS sequence"/>
</dbReference>
<accession>A0A540L067</accession>
<comment type="caution">
    <text evidence="1">The sequence shown here is derived from an EMBL/GenBank/DDBJ whole genome shotgun (WGS) entry which is preliminary data.</text>
</comment>
<organism evidence="1 2">
    <name type="scientific">Malus baccata</name>
    <name type="common">Siberian crab apple</name>
    <name type="synonym">Pyrus baccata</name>
    <dbReference type="NCBI Taxonomy" id="106549"/>
    <lineage>
        <taxon>Eukaryota</taxon>
        <taxon>Viridiplantae</taxon>
        <taxon>Streptophyta</taxon>
        <taxon>Embryophyta</taxon>
        <taxon>Tracheophyta</taxon>
        <taxon>Spermatophyta</taxon>
        <taxon>Magnoliopsida</taxon>
        <taxon>eudicotyledons</taxon>
        <taxon>Gunneridae</taxon>
        <taxon>Pentapetalae</taxon>
        <taxon>rosids</taxon>
        <taxon>fabids</taxon>
        <taxon>Rosales</taxon>
        <taxon>Rosaceae</taxon>
        <taxon>Amygdaloideae</taxon>
        <taxon>Maleae</taxon>
        <taxon>Malus</taxon>
    </lineage>
</organism>
<evidence type="ECO:0000313" key="1">
    <source>
        <dbReference type="EMBL" id="TQD79874.1"/>
    </source>
</evidence>
<name>A0A540L067_MALBA</name>
<reference evidence="1 2" key="1">
    <citation type="journal article" date="2019" name="G3 (Bethesda)">
        <title>Sequencing of a Wild Apple (Malus baccata) Genome Unravels the Differences Between Cultivated and Wild Apple Species Regarding Disease Resistance and Cold Tolerance.</title>
        <authorList>
            <person name="Chen X."/>
        </authorList>
    </citation>
    <scope>NUCLEOTIDE SEQUENCE [LARGE SCALE GENOMIC DNA]</scope>
    <source>
        <strain evidence="2">cv. Shandingzi</strain>
        <tissue evidence="1">Leaves</tissue>
    </source>
</reference>
<dbReference type="EMBL" id="VIEB01000836">
    <property type="protein sequence ID" value="TQD79874.1"/>
    <property type="molecule type" value="Genomic_DNA"/>
</dbReference>
<proteinExistence type="predicted"/>
<keyword evidence="2" id="KW-1185">Reference proteome</keyword>
<gene>
    <name evidence="1" type="ORF">C1H46_034588</name>
</gene>